<feature type="compositionally biased region" description="Low complexity" evidence="1">
    <location>
        <begin position="73"/>
        <end position="106"/>
    </location>
</feature>
<feature type="compositionally biased region" description="Polar residues" evidence="1">
    <location>
        <begin position="307"/>
        <end position="320"/>
    </location>
</feature>
<accession>A0A168NL70</accession>
<gene>
    <name evidence="2" type="ORF">MUCCIDRAFT_188564</name>
</gene>
<comment type="caution">
    <text evidence="2">The sequence shown here is derived from an EMBL/GenBank/DDBJ whole genome shotgun (WGS) entry which is preliminary data.</text>
</comment>
<sequence>MNNNASPSIEVFLQPPSPTLNSCKLPSVKSLFPVNDEHEQQQQHLPSIRLTEDRHHHRNDKIKLNIIEPTIDSSSLSTSPMSPYQSSPIMTFSSPSSTTSSFCGSPLISPTQDGPFLLPPPDANSRRCRSVSNASQTSSPSASPYSAPFTFRSLSEPPTLNLPPSSSNDDDEDDQDKLKQEAYHHPIFGPKRKRGRPPNATRPETKNGSNWTFIKPTVWDVKQQQQQQQQQQRSPSPNSFHQNTPQFLTETTAVMADGINTFTSTNMDMALSIPKKKRGRKPKKQMAGNSCFVWRDLTAPRGANKKSLLSKNNTTGASRTGNKEMEAMAANSRTLLPAKRSAS</sequence>
<dbReference type="OrthoDB" id="2283716at2759"/>
<dbReference type="AlphaFoldDB" id="A0A168NL70"/>
<evidence type="ECO:0000313" key="2">
    <source>
        <dbReference type="EMBL" id="OAD06425.1"/>
    </source>
</evidence>
<feature type="compositionally biased region" description="Low complexity" evidence="1">
    <location>
        <begin position="223"/>
        <end position="232"/>
    </location>
</feature>
<feature type="region of interest" description="Disordered" evidence="1">
    <location>
        <begin position="72"/>
        <end position="244"/>
    </location>
</feature>
<dbReference type="VEuPathDB" id="FungiDB:MUCCIDRAFT_188564"/>
<feature type="compositionally biased region" description="Polar residues" evidence="1">
    <location>
        <begin position="233"/>
        <end position="244"/>
    </location>
</feature>
<name>A0A168NL70_MUCCL</name>
<evidence type="ECO:0000313" key="3">
    <source>
        <dbReference type="Proteomes" id="UP000077051"/>
    </source>
</evidence>
<proteinExistence type="predicted"/>
<evidence type="ECO:0000256" key="1">
    <source>
        <dbReference type="SAM" id="MobiDB-lite"/>
    </source>
</evidence>
<protein>
    <submittedName>
        <fullName evidence="2">Uncharacterized protein</fullName>
    </submittedName>
</protein>
<feature type="compositionally biased region" description="Low complexity" evidence="1">
    <location>
        <begin position="130"/>
        <end position="167"/>
    </location>
</feature>
<dbReference type="Proteomes" id="UP000077051">
    <property type="component" value="Unassembled WGS sequence"/>
</dbReference>
<feature type="region of interest" description="Disordered" evidence="1">
    <location>
        <begin position="302"/>
        <end position="343"/>
    </location>
</feature>
<dbReference type="EMBL" id="AMYB01000002">
    <property type="protein sequence ID" value="OAD06425.1"/>
    <property type="molecule type" value="Genomic_DNA"/>
</dbReference>
<reference evidence="2 3" key="1">
    <citation type="submission" date="2015-06" db="EMBL/GenBank/DDBJ databases">
        <title>Expansion of signal transduction pathways in fungi by whole-genome duplication.</title>
        <authorList>
            <consortium name="DOE Joint Genome Institute"/>
            <person name="Corrochano L.M."/>
            <person name="Kuo A."/>
            <person name="Marcet-Houben M."/>
            <person name="Polaino S."/>
            <person name="Salamov A."/>
            <person name="Villalobos J.M."/>
            <person name="Alvarez M.I."/>
            <person name="Avalos J."/>
            <person name="Benito E.P."/>
            <person name="Benoit I."/>
            <person name="Burger G."/>
            <person name="Camino L.P."/>
            <person name="Canovas D."/>
            <person name="Cerda-Olmedo E."/>
            <person name="Cheng J.-F."/>
            <person name="Dominguez A."/>
            <person name="Elias M."/>
            <person name="Eslava A.P."/>
            <person name="Glaser F."/>
            <person name="Grimwood J."/>
            <person name="Gutierrez G."/>
            <person name="Heitman J."/>
            <person name="Henrissat B."/>
            <person name="Iturriaga E.A."/>
            <person name="Lang B.F."/>
            <person name="Lavin J.L."/>
            <person name="Lee S."/>
            <person name="Li W."/>
            <person name="Lindquist E."/>
            <person name="Lopez-Garcia S."/>
            <person name="Luque E.M."/>
            <person name="Marcos A.T."/>
            <person name="Martin J."/>
            <person name="Mccluskey K."/>
            <person name="Medina H.R."/>
            <person name="Miralles-Duran A."/>
            <person name="Miyazaki A."/>
            <person name="Munoz-Torres E."/>
            <person name="Oguiza J.A."/>
            <person name="Ohm R."/>
            <person name="Olmedo M."/>
            <person name="Orejas M."/>
            <person name="Ortiz-Castellanos L."/>
            <person name="Pisabarro A.G."/>
            <person name="Rodriguez-Romero J."/>
            <person name="Ruiz-Herrera J."/>
            <person name="Ruiz-Vazquez R."/>
            <person name="Sanz C."/>
            <person name="Schackwitz W."/>
            <person name="Schmutz J."/>
            <person name="Shahriari M."/>
            <person name="Shelest E."/>
            <person name="Silva-Franco F."/>
            <person name="Soanes D."/>
            <person name="Syed K."/>
            <person name="Tagua V.G."/>
            <person name="Talbot N.J."/>
            <person name="Thon M."/>
            <person name="De Vries R.P."/>
            <person name="Wiebenga A."/>
            <person name="Yadav J.S."/>
            <person name="Braun E.L."/>
            <person name="Baker S."/>
            <person name="Garre V."/>
            <person name="Horwitz B."/>
            <person name="Torres-Martinez S."/>
            <person name="Idnurm A."/>
            <person name="Herrera-Estrella A."/>
            <person name="Gabaldon T."/>
            <person name="Grigoriev I.V."/>
        </authorList>
    </citation>
    <scope>NUCLEOTIDE SEQUENCE [LARGE SCALE GENOMIC DNA]</scope>
    <source>
        <strain evidence="2 3">CBS 277.49</strain>
    </source>
</reference>
<feature type="region of interest" description="Disordered" evidence="1">
    <location>
        <begin position="36"/>
        <end position="56"/>
    </location>
</feature>
<keyword evidence="3" id="KW-1185">Reference proteome</keyword>
<organism evidence="2 3">
    <name type="scientific">Mucor lusitanicus CBS 277.49</name>
    <dbReference type="NCBI Taxonomy" id="747725"/>
    <lineage>
        <taxon>Eukaryota</taxon>
        <taxon>Fungi</taxon>
        <taxon>Fungi incertae sedis</taxon>
        <taxon>Mucoromycota</taxon>
        <taxon>Mucoromycotina</taxon>
        <taxon>Mucoromycetes</taxon>
        <taxon>Mucorales</taxon>
        <taxon>Mucorineae</taxon>
        <taxon>Mucoraceae</taxon>
        <taxon>Mucor</taxon>
    </lineage>
</organism>